<name>A0ABT5EI26_9BACT</name>
<feature type="compositionally biased region" description="Gly residues" evidence="1">
    <location>
        <begin position="52"/>
        <end position="118"/>
    </location>
</feature>
<proteinExistence type="predicted"/>
<keyword evidence="4" id="KW-1185">Reference proteome</keyword>
<evidence type="ECO:0000313" key="3">
    <source>
        <dbReference type="EMBL" id="MDC0741470.1"/>
    </source>
</evidence>
<organism evidence="3 4">
    <name type="scientific">Polyangium mundeleinium</name>
    <dbReference type="NCBI Taxonomy" id="2995306"/>
    <lineage>
        <taxon>Bacteria</taxon>
        <taxon>Pseudomonadati</taxon>
        <taxon>Myxococcota</taxon>
        <taxon>Polyangia</taxon>
        <taxon>Polyangiales</taxon>
        <taxon>Polyangiaceae</taxon>
        <taxon>Polyangium</taxon>
    </lineage>
</organism>
<accession>A0ABT5EI26</accession>
<dbReference type="Gene3D" id="2.60.40.1120">
    <property type="entry name" value="Carboxypeptidase-like, regulatory domain"/>
    <property type="match status" value="1"/>
</dbReference>
<evidence type="ECO:0000256" key="2">
    <source>
        <dbReference type="SAM" id="SignalP"/>
    </source>
</evidence>
<dbReference type="PANTHER" id="PTHR35580:SF1">
    <property type="entry name" value="PHYTASE-LIKE DOMAIN-CONTAINING PROTEIN"/>
    <property type="match status" value="1"/>
</dbReference>
<dbReference type="SUPFAM" id="SSF49464">
    <property type="entry name" value="Carboxypeptidase regulatory domain-like"/>
    <property type="match status" value="1"/>
</dbReference>
<dbReference type="RefSeq" id="WP_271916721.1">
    <property type="nucleotide sequence ID" value="NZ_JAQNDO010000001.1"/>
</dbReference>
<dbReference type="InterPro" id="IPR052918">
    <property type="entry name" value="Motility_Chemotaxis_Reg"/>
</dbReference>
<dbReference type="EMBL" id="JAQNDO010000001">
    <property type="protein sequence ID" value="MDC0741470.1"/>
    <property type="molecule type" value="Genomic_DNA"/>
</dbReference>
<keyword evidence="2" id="KW-0732">Signal</keyword>
<dbReference type="InterPro" id="IPR010620">
    <property type="entry name" value="SBBP_repeat"/>
</dbReference>
<feature type="signal peptide" evidence="2">
    <location>
        <begin position="1"/>
        <end position="21"/>
    </location>
</feature>
<dbReference type="InterPro" id="IPR008969">
    <property type="entry name" value="CarboxyPept-like_regulatory"/>
</dbReference>
<sequence>MGRFFSCLATTVLLLPLAACSEEPEPGTSGNVASSSSGSSGGNESGGASASGSGGDGGSGGSGGDAGSGSGGAGGSGGASASGSGGGGGSGGGAGSGGSGGAGGSGGMAGAGGSGGGSIQEPVGTSLLVQVLDTQNQPVPSAVVTSQGGTPRPTDGAGYILYDNLTPGRFSARVERFGYAPASVVVELPQGAHGGAEVHLFPLPPRIPFDATAGAALDQGPAHVTIPSGAIVNEFGEPVTGTVEATIVPLDPSQGLANAPGPLEGISAGNGATVGLESVFMAEVTLWQGSQKVNLAPGKRATLELVLPDAVAAKVQEGEGIPAWWFDLDAGIWREEGAGMIQSSVAEPGKMAWVAEVGHFSWWNCDRPWTDKHCFLVPVVSTDGSDTPSGASVSASGVSYAGGSSAVLTDANGLACVDVMLNGTAQIQVGPTTAPFATVTVTGSGPASDCRGNGAACTLLSPVLLPLGSVCTPGTWQNCGYSGPAGTEDVGICQGAKNYCNGSGTGWTGCAGEVLPEAEHCKSLQDDDCDGLVNEEGESCACQPGDSNSCYTGPVGTLGIGSCTAGTRACVNGFFGPCQMEVKPQQESCATPEDDDCDGTTQCTLWSKAFAGGGYDEVRGLALDSVGNVLLTGGFNGSLDFGGGPLTSAGGMDIYVAKLDVNGDHLWSKRFGNVLYQNGTTTATDSANNVLLTGVFQGAMDLGGGPLTSAGDVDIYLAKLDANGNHLWSKRFGDSEAQSAIATATDSAGNVFLTGVVMGLVDFGGGPIENTDNFVAKLDADGNHLWSTSLGTTDALGATKFGIDNAGNVLVAGILEGGALEVIKLDADGNHVWGKVFVSESQHVMGIAIDSAGDVLITGEFHGTVDFGSGPLTSAGGVDIYLAKLDANGNHVWSKRFGDPDDQYPSRIAVDGAGNVLLVGSFQGTVNFGGMTFTMVGTENALVDTFVAKLDASGNHLWSRRFVGKMEGIAPAVDGNGNALLAGSFLEPVDLGNGLLTSTDGSTDIFLAKFPP</sequence>
<dbReference type="Pfam" id="PF06739">
    <property type="entry name" value="SBBP"/>
    <property type="match status" value="1"/>
</dbReference>
<dbReference type="PANTHER" id="PTHR35580">
    <property type="entry name" value="CELL SURFACE GLYCOPROTEIN (S-LAYER PROTEIN)-LIKE PROTEIN"/>
    <property type="match status" value="1"/>
</dbReference>
<feature type="region of interest" description="Disordered" evidence="1">
    <location>
        <begin position="22"/>
        <end position="121"/>
    </location>
</feature>
<dbReference type="Gene3D" id="2.120.10.30">
    <property type="entry name" value="TolB, C-terminal domain"/>
    <property type="match status" value="1"/>
</dbReference>
<comment type="caution">
    <text evidence="3">The sequence shown here is derived from an EMBL/GenBank/DDBJ whole genome shotgun (WGS) entry which is preliminary data.</text>
</comment>
<dbReference type="InterPro" id="IPR011047">
    <property type="entry name" value="Quinoprotein_ADH-like_sf"/>
</dbReference>
<dbReference type="Proteomes" id="UP001221411">
    <property type="component" value="Unassembled WGS sequence"/>
</dbReference>
<dbReference type="InterPro" id="IPR011042">
    <property type="entry name" value="6-blade_b-propeller_TolB-like"/>
</dbReference>
<dbReference type="SUPFAM" id="SSF50998">
    <property type="entry name" value="Quinoprotein alcohol dehydrogenase-like"/>
    <property type="match status" value="1"/>
</dbReference>
<gene>
    <name evidence="3" type="ORF">POL67_08945</name>
</gene>
<evidence type="ECO:0000256" key="1">
    <source>
        <dbReference type="SAM" id="MobiDB-lite"/>
    </source>
</evidence>
<evidence type="ECO:0000313" key="4">
    <source>
        <dbReference type="Proteomes" id="UP001221411"/>
    </source>
</evidence>
<feature type="chain" id="PRO_5045604049" evidence="2">
    <location>
        <begin position="22"/>
        <end position="1012"/>
    </location>
</feature>
<reference evidence="3 4" key="1">
    <citation type="submission" date="2022-11" db="EMBL/GenBank/DDBJ databases">
        <title>Minimal conservation of predation-associated metabolite biosynthetic gene clusters underscores biosynthetic potential of Myxococcota including descriptions for ten novel species: Archangium lansinium sp. nov., Myxococcus landrumus sp. nov., Nannocystis bai.</title>
        <authorList>
            <person name="Ahearne A."/>
            <person name="Stevens C."/>
            <person name="Dowd S."/>
        </authorList>
    </citation>
    <scope>NUCLEOTIDE SEQUENCE [LARGE SCALE GENOMIC DNA]</scope>
    <source>
        <strain evidence="3 4">RJM3</strain>
    </source>
</reference>
<protein>
    <submittedName>
        <fullName evidence="3">SBBP repeat-containing protein</fullName>
    </submittedName>
</protein>